<protein>
    <recommendedName>
        <fullName evidence="5">Flagellar protein FliT</fullName>
    </recommendedName>
</protein>
<keyword evidence="6" id="KW-0966">Cell projection</keyword>
<proteinExistence type="predicted"/>
<keyword evidence="6" id="KW-0969">Cilium</keyword>
<evidence type="ECO:0000256" key="5">
    <source>
        <dbReference type="ARBA" id="ARBA00093797"/>
    </source>
</evidence>
<evidence type="ECO:0000256" key="3">
    <source>
        <dbReference type="ARBA" id="ARBA00022795"/>
    </source>
</evidence>
<evidence type="ECO:0000256" key="1">
    <source>
        <dbReference type="ARBA" id="ARBA00004514"/>
    </source>
</evidence>
<reference evidence="6 7" key="1">
    <citation type="submission" date="2019-10" db="EMBL/GenBank/DDBJ databases">
        <title>Glaciimonas soli sp. nov., a psychrophilic bacterium isolated from the forest soil of a high elevation mountain in Taiwan.</title>
        <authorList>
            <person name="Wang L.-T."/>
            <person name="Shieh W.Y."/>
        </authorList>
    </citation>
    <scope>NUCLEOTIDE SEQUENCE [LARGE SCALE GENOMIC DNA]</scope>
    <source>
        <strain evidence="6 7">GS1</strain>
    </source>
</reference>
<evidence type="ECO:0000313" key="6">
    <source>
        <dbReference type="EMBL" id="MQQ99435.1"/>
    </source>
</evidence>
<dbReference type="EMBL" id="WINI01000001">
    <property type="protein sequence ID" value="MQQ99435.1"/>
    <property type="molecule type" value="Genomic_DNA"/>
</dbReference>
<comment type="subcellular location">
    <subcellularLocation>
        <location evidence="1">Cytoplasm</location>
        <location evidence="1">Cytosol</location>
    </subcellularLocation>
</comment>
<comment type="caution">
    <text evidence="6">The sequence shown here is derived from an EMBL/GenBank/DDBJ whole genome shotgun (WGS) entry which is preliminary data.</text>
</comment>
<evidence type="ECO:0000313" key="7">
    <source>
        <dbReference type="Proteomes" id="UP000451565"/>
    </source>
</evidence>
<keyword evidence="2" id="KW-0963">Cytoplasm</keyword>
<evidence type="ECO:0000256" key="2">
    <source>
        <dbReference type="ARBA" id="ARBA00022490"/>
    </source>
</evidence>
<accession>A0A843YRU7</accession>
<keyword evidence="3" id="KW-1005">Bacterial flagellum biogenesis</keyword>
<dbReference type="GO" id="GO:0044781">
    <property type="term" value="P:bacterial-type flagellum organization"/>
    <property type="evidence" value="ECO:0007669"/>
    <property type="project" value="UniProtKB-KW"/>
</dbReference>
<dbReference type="Gene3D" id="1.20.58.380">
    <property type="entry name" value="Flagellar protein flit"/>
    <property type="match status" value="1"/>
</dbReference>
<dbReference type="OrthoDB" id="8527993at2"/>
<organism evidence="6 7">
    <name type="scientific">Glaciimonas soli</name>
    <dbReference type="NCBI Taxonomy" id="2590999"/>
    <lineage>
        <taxon>Bacteria</taxon>
        <taxon>Pseudomonadati</taxon>
        <taxon>Pseudomonadota</taxon>
        <taxon>Betaproteobacteria</taxon>
        <taxon>Burkholderiales</taxon>
        <taxon>Oxalobacteraceae</taxon>
        <taxon>Glaciimonas</taxon>
    </lineage>
</organism>
<keyword evidence="6" id="KW-0282">Flagellum</keyword>
<sequence length="108" mass="12449">MEDKSEILHCYEKMLLLTAKMLALANAGEWDAMSSVEAEFRACVEQLKTIVPSDNLSAEQLQYKKQMLQQILADDAQIRHLMMPEMTRLGDLLGYLRQRQNVNHAYGY</sequence>
<dbReference type="AlphaFoldDB" id="A0A843YRU7"/>
<gene>
    <name evidence="6" type="ORF">GEV47_01890</name>
</gene>
<keyword evidence="4" id="KW-0143">Chaperone</keyword>
<evidence type="ECO:0000256" key="4">
    <source>
        <dbReference type="ARBA" id="ARBA00023186"/>
    </source>
</evidence>
<dbReference type="Proteomes" id="UP000451565">
    <property type="component" value="Unassembled WGS sequence"/>
</dbReference>
<name>A0A843YRU7_9BURK</name>
<dbReference type="InterPro" id="IPR008622">
    <property type="entry name" value="FliT"/>
</dbReference>
<dbReference type="Pfam" id="PF05400">
    <property type="entry name" value="FliT"/>
    <property type="match status" value="1"/>
</dbReference>
<keyword evidence="7" id="KW-1185">Reference proteome</keyword>